<evidence type="ECO:0000259" key="4">
    <source>
        <dbReference type="PROSITE" id="PS51118"/>
    </source>
</evidence>
<keyword evidence="2" id="KW-0238">DNA-binding</keyword>
<keyword evidence="3" id="KW-0804">Transcription</keyword>
<dbReference type="InterPro" id="IPR002577">
    <property type="entry name" value="HTH_HxlR"/>
</dbReference>
<evidence type="ECO:0000256" key="2">
    <source>
        <dbReference type="ARBA" id="ARBA00023125"/>
    </source>
</evidence>
<comment type="caution">
    <text evidence="5">The sequence shown here is derived from an EMBL/GenBank/DDBJ whole genome shotgun (WGS) entry which is preliminary data.</text>
</comment>
<dbReference type="Pfam" id="PF01638">
    <property type="entry name" value="HxlR"/>
    <property type="match status" value="1"/>
</dbReference>
<dbReference type="InterPro" id="IPR036388">
    <property type="entry name" value="WH-like_DNA-bd_sf"/>
</dbReference>
<feature type="domain" description="HTH hxlR-type" evidence="4">
    <location>
        <begin position="12"/>
        <end position="110"/>
    </location>
</feature>
<evidence type="ECO:0000313" key="6">
    <source>
        <dbReference type="Proteomes" id="UP000290932"/>
    </source>
</evidence>
<proteinExistence type="predicted"/>
<evidence type="ECO:0000256" key="3">
    <source>
        <dbReference type="ARBA" id="ARBA00023163"/>
    </source>
</evidence>
<dbReference type="SUPFAM" id="SSF46785">
    <property type="entry name" value="Winged helix' DNA-binding domain"/>
    <property type="match status" value="1"/>
</dbReference>
<dbReference type="PROSITE" id="PS51118">
    <property type="entry name" value="HTH_HXLR"/>
    <property type="match status" value="1"/>
</dbReference>
<dbReference type="PANTHER" id="PTHR33204">
    <property type="entry name" value="TRANSCRIPTIONAL REGULATOR, MARR FAMILY"/>
    <property type="match status" value="1"/>
</dbReference>
<keyword evidence="6" id="KW-1185">Reference proteome</keyword>
<dbReference type="EMBL" id="LHQS01000002">
    <property type="protein sequence ID" value="RXE56387.1"/>
    <property type="molecule type" value="Genomic_DNA"/>
</dbReference>
<dbReference type="AlphaFoldDB" id="A0A498H1W2"/>
<protein>
    <submittedName>
        <fullName evidence="5">HxlR family transcriptional regulator</fullName>
    </submittedName>
</protein>
<dbReference type="RefSeq" id="WP_128694173.1">
    <property type="nucleotide sequence ID" value="NZ_LHQS01000002.1"/>
</dbReference>
<evidence type="ECO:0000313" key="5">
    <source>
        <dbReference type="EMBL" id="RXE56387.1"/>
    </source>
</evidence>
<gene>
    <name evidence="5" type="ORF">ABH15_09865</name>
</gene>
<reference evidence="5 6" key="1">
    <citation type="journal article" date="2015" name="Int. J. Syst. Evol. Microbiol.">
        <title>Methanoculleus taiwanensis sp. nov., a methanogen isolated from deep marine sediment at the deformation front area near Taiwan.</title>
        <authorList>
            <person name="Weng C.Y."/>
            <person name="Chen S.C."/>
            <person name="Lai M.C."/>
            <person name="Wu S.Y."/>
            <person name="Lin S."/>
            <person name="Yang T.F."/>
            <person name="Chen P.C."/>
        </authorList>
    </citation>
    <scope>NUCLEOTIDE SEQUENCE [LARGE SCALE GENOMIC DNA]</scope>
    <source>
        <strain evidence="5 6">CYW4</strain>
    </source>
</reference>
<evidence type="ECO:0000256" key="1">
    <source>
        <dbReference type="ARBA" id="ARBA00023015"/>
    </source>
</evidence>
<dbReference type="InterPro" id="IPR036390">
    <property type="entry name" value="WH_DNA-bd_sf"/>
</dbReference>
<name>A0A498H1W2_9EURY</name>
<dbReference type="Proteomes" id="UP000290932">
    <property type="component" value="Unassembled WGS sequence"/>
</dbReference>
<keyword evidence="1" id="KW-0805">Transcription regulation</keyword>
<sequence length="125" mass="13799">MIYTKNGKTYHCPVEAALDVIGGKWKPLILWALGDDVMRFSELQKMIPGVNTKMLTKQLRELEADGVLTRTVYPEVPPRVEYAITDFGKTLLPIMEALCAWGAQYLGIDDAAVSRCPTKAGKGKA</sequence>
<accession>A0A498H1W2</accession>
<dbReference type="Gene3D" id="1.10.10.10">
    <property type="entry name" value="Winged helix-like DNA-binding domain superfamily/Winged helix DNA-binding domain"/>
    <property type="match status" value="1"/>
</dbReference>
<organism evidence="5 6">
    <name type="scientific">Methanoculleus taiwanensis</name>
    <dbReference type="NCBI Taxonomy" id="1550565"/>
    <lineage>
        <taxon>Archaea</taxon>
        <taxon>Methanobacteriati</taxon>
        <taxon>Methanobacteriota</taxon>
        <taxon>Stenosarchaea group</taxon>
        <taxon>Methanomicrobia</taxon>
        <taxon>Methanomicrobiales</taxon>
        <taxon>Methanomicrobiaceae</taxon>
        <taxon>Methanoculleus</taxon>
    </lineage>
</organism>
<dbReference type="GO" id="GO:0003677">
    <property type="term" value="F:DNA binding"/>
    <property type="evidence" value="ECO:0007669"/>
    <property type="project" value="UniProtKB-KW"/>
</dbReference>
<dbReference type="PANTHER" id="PTHR33204:SF29">
    <property type="entry name" value="TRANSCRIPTIONAL REGULATOR"/>
    <property type="match status" value="1"/>
</dbReference>
<dbReference type="OrthoDB" id="10490at2157"/>